<dbReference type="PROSITE" id="PS51257">
    <property type="entry name" value="PROKAR_LIPOPROTEIN"/>
    <property type="match status" value="1"/>
</dbReference>
<proteinExistence type="predicted"/>
<dbReference type="Proteomes" id="UP000663852">
    <property type="component" value="Unassembled WGS sequence"/>
</dbReference>
<evidence type="ECO:0000313" key="2">
    <source>
        <dbReference type="Proteomes" id="UP000663852"/>
    </source>
</evidence>
<dbReference type="AlphaFoldDB" id="A0A815Q7R7"/>
<name>A0A815Q7R7_ADIRI</name>
<organism evidence="1 2">
    <name type="scientific">Adineta ricciae</name>
    <name type="common">Rotifer</name>
    <dbReference type="NCBI Taxonomy" id="249248"/>
    <lineage>
        <taxon>Eukaryota</taxon>
        <taxon>Metazoa</taxon>
        <taxon>Spiralia</taxon>
        <taxon>Gnathifera</taxon>
        <taxon>Rotifera</taxon>
        <taxon>Eurotatoria</taxon>
        <taxon>Bdelloidea</taxon>
        <taxon>Adinetida</taxon>
        <taxon>Adinetidae</taxon>
        <taxon>Adineta</taxon>
    </lineage>
</organism>
<dbReference type="OrthoDB" id="10055434at2759"/>
<protein>
    <submittedName>
        <fullName evidence="1">Uncharacterized protein</fullName>
    </submittedName>
</protein>
<accession>A0A815Q7R7</accession>
<gene>
    <name evidence="1" type="ORF">EDS130_LOCUS40054</name>
</gene>
<reference evidence="1" key="1">
    <citation type="submission" date="2021-02" db="EMBL/GenBank/DDBJ databases">
        <authorList>
            <person name="Nowell W R."/>
        </authorList>
    </citation>
    <scope>NUCLEOTIDE SEQUENCE</scope>
</reference>
<evidence type="ECO:0000313" key="1">
    <source>
        <dbReference type="EMBL" id="CAF1459481.1"/>
    </source>
</evidence>
<comment type="caution">
    <text evidence="1">The sequence shown here is derived from an EMBL/GenBank/DDBJ whole genome shotgun (WGS) entry which is preliminary data.</text>
</comment>
<sequence>MNYMPNKEPTSQYHHLPIPSPGLVSCRTFDDLFNTSELVFIERVNNYLHNSTPNKEMHIAKICSNTFGRLIDEDMIVYVLSLFKNGFLPKFDVYSNVSAIINIYAAQNNLNTLSNNVLSPVSGKCCIECGKYFSRLCSKKVTIYEFDGTINNGLIFYYYCSHTKTEKCKQSATKHYPNFISSINGKLLTRESFQNTEYFHIGGDAVFSKKLMLQFETLLITSHTNFQGFINSYNLLHEYECNDHRFAERRIFSQIWITYQVITLAFFMGYDQITLPSTMDRQDNDSFFYSIFQPLYPLFVKFWLNHAEYKPCSLYCSRALVVDGNQKIRRRICLDKTHTISTAEISSINVGCDQTPLYKSMYCKEHSPKEVSRLLPNYKHIANNPILTSKAKAKSRINKTNQHSQTVIIEHEAISCSTLKEKPKAYVDKCMRSFGVVVYTTNCNVTVAFNEIFRSETIKEILNGLISIVNISPSLPPCIVYDDACHLIRRLIDGQVKNEFNVTPAILYLNTKTYNIDRMHLINHRDKWCRKHLDPKTNPLLNNINTESCEQLFSWNNGYATAFTNMNQSRCRLMILITFHLRNCYLKKINPHSFDTGKLIVTKNRPLII</sequence>
<dbReference type="EMBL" id="CAJNOJ010000470">
    <property type="protein sequence ID" value="CAF1459481.1"/>
    <property type="molecule type" value="Genomic_DNA"/>
</dbReference>